<dbReference type="EMBL" id="DVNC01000049">
    <property type="protein sequence ID" value="HIU53808.1"/>
    <property type="molecule type" value="Genomic_DNA"/>
</dbReference>
<proteinExistence type="predicted"/>
<dbReference type="Proteomes" id="UP000824107">
    <property type="component" value="Unassembled WGS sequence"/>
</dbReference>
<reference evidence="1" key="2">
    <citation type="journal article" date="2021" name="PeerJ">
        <title>Extensive microbial diversity within the chicken gut microbiome revealed by metagenomics and culture.</title>
        <authorList>
            <person name="Gilroy R."/>
            <person name="Ravi A."/>
            <person name="Getino M."/>
            <person name="Pursley I."/>
            <person name="Horton D.L."/>
            <person name="Alikhan N.F."/>
            <person name="Baker D."/>
            <person name="Gharbi K."/>
            <person name="Hall N."/>
            <person name="Watson M."/>
            <person name="Adriaenssens E.M."/>
            <person name="Foster-Nyarko E."/>
            <person name="Jarju S."/>
            <person name="Secka A."/>
            <person name="Antonio M."/>
            <person name="Oren A."/>
            <person name="Chaudhuri R.R."/>
            <person name="La Ragione R."/>
            <person name="Hildebrand F."/>
            <person name="Pallen M.J."/>
        </authorList>
    </citation>
    <scope>NUCLEOTIDE SEQUENCE</scope>
    <source>
        <strain evidence="1">ChiW3-316</strain>
    </source>
</reference>
<sequence>MSDGQYQEISPATAQVGPLPATAQVGPLPATDFPTIYRLLVKLDYRQQDEIQDLERQLYLLLKENPENINGLIILMQEQIMRGEHQKAKSLAYKIWDLGGEMSPALEALFISNLINLGLTDMAGILLKPKFDALNTYIKIFYPQLLKYAIATGNLNYIERIAVLDSNFETKKALQDFVNMFKYMDAADHFKALQQSLLAIIKDVLLSYDHQIYTDRGFTDVVITVYTGEEAGDLPALNNKLEMQITAYCAAKGLPRFNNLSYAVRPIKEHPSLLSMSTPA</sequence>
<name>A0A9D1M599_9PROT</name>
<reference evidence="1" key="1">
    <citation type="submission" date="2020-10" db="EMBL/GenBank/DDBJ databases">
        <authorList>
            <person name="Gilroy R."/>
        </authorList>
    </citation>
    <scope>NUCLEOTIDE SEQUENCE</scope>
    <source>
        <strain evidence="1">ChiW3-316</strain>
    </source>
</reference>
<evidence type="ECO:0000313" key="1">
    <source>
        <dbReference type="EMBL" id="HIU53808.1"/>
    </source>
</evidence>
<organism evidence="1 2">
    <name type="scientific">Candidatus Scatocola faecipullorum</name>
    <dbReference type="NCBI Taxonomy" id="2840917"/>
    <lineage>
        <taxon>Bacteria</taxon>
        <taxon>Pseudomonadati</taxon>
        <taxon>Pseudomonadota</taxon>
        <taxon>Alphaproteobacteria</taxon>
        <taxon>Rhodospirillales</taxon>
        <taxon>Rhodospirillaceae</taxon>
        <taxon>Rhodospirillaceae incertae sedis</taxon>
        <taxon>Candidatus Scatocola</taxon>
    </lineage>
</organism>
<dbReference type="AlphaFoldDB" id="A0A9D1M599"/>
<protein>
    <submittedName>
        <fullName evidence="1">Uncharacterized protein</fullName>
    </submittedName>
</protein>
<comment type="caution">
    <text evidence="1">The sequence shown here is derived from an EMBL/GenBank/DDBJ whole genome shotgun (WGS) entry which is preliminary data.</text>
</comment>
<evidence type="ECO:0000313" key="2">
    <source>
        <dbReference type="Proteomes" id="UP000824107"/>
    </source>
</evidence>
<gene>
    <name evidence="1" type="ORF">IAD20_06975</name>
</gene>
<accession>A0A9D1M599</accession>